<dbReference type="EMBL" id="JAUPFM010000019">
    <property type="protein sequence ID" value="KAK2821031.1"/>
    <property type="molecule type" value="Genomic_DNA"/>
</dbReference>
<organism evidence="1 2">
    <name type="scientific">Channa striata</name>
    <name type="common">Snakehead murrel</name>
    <name type="synonym">Ophicephalus striatus</name>
    <dbReference type="NCBI Taxonomy" id="64152"/>
    <lineage>
        <taxon>Eukaryota</taxon>
        <taxon>Metazoa</taxon>
        <taxon>Chordata</taxon>
        <taxon>Craniata</taxon>
        <taxon>Vertebrata</taxon>
        <taxon>Euteleostomi</taxon>
        <taxon>Actinopterygii</taxon>
        <taxon>Neopterygii</taxon>
        <taxon>Teleostei</taxon>
        <taxon>Neoteleostei</taxon>
        <taxon>Acanthomorphata</taxon>
        <taxon>Anabantaria</taxon>
        <taxon>Anabantiformes</taxon>
        <taxon>Channoidei</taxon>
        <taxon>Channidae</taxon>
        <taxon>Channa</taxon>
    </lineage>
</organism>
<sequence>MASFRDVRWQHGRQHRCPALPFTPLSPFCFSLPVTTASGFSYNRQLFINLLKPEVGLNTTPETPPSKEGDCFLAKSGRVQLASKRIICWV</sequence>
<dbReference type="AlphaFoldDB" id="A0AA88LR53"/>
<gene>
    <name evidence="1" type="ORF">Q5P01_023990</name>
</gene>
<dbReference type="Proteomes" id="UP001187415">
    <property type="component" value="Unassembled WGS sequence"/>
</dbReference>
<comment type="caution">
    <text evidence="1">The sequence shown here is derived from an EMBL/GenBank/DDBJ whole genome shotgun (WGS) entry which is preliminary data.</text>
</comment>
<reference evidence="1" key="1">
    <citation type="submission" date="2023-07" db="EMBL/GenBank/DDBJ databases">
        <title>Chromosome-level Genome Assembly of Striped Snakehead (Channa striata).</title>
        <authorList>
            <person name="Liu H."/>
        </authorList>
    </citation>
    <scope>NUCLEOTIDE SEQUENCE</scope>
    <source>
        <strain evidence="1">Gz</strain>
        <tissue evidence="1">Muscle</tissue>
    </source>
</reference>
<evidence type="ECO:0000313" key="2">
    <source>
        <dbReference type="Proteomes" id="UP001187415"/>
    </source>
</evidence>
<proteinExistence type="predicted"/>
<name>A0AA88LR53_CHASR</name>
<accession>A0AA88LR53</accession>
<protein>
    <submittedName>
        <fullName evidence="1">Uncharacterized protein</fullName>
    </submittedName>
</protein>
<keyword evidence="2" id="KW-1185">Reference proteome</keyword>
<evidence type="ECO:0000313" key="1">
    <source>
        <dbReference type="EMBL" id="KAK2821031.1"/>
    </source>
</evidence>